<organism evidence="3 4">
    <name type="scientific">Micromonospora taraxaci</name>
    <dbReference type="NCBI Taxonomy" id="1316803"/>
    <lineage>
        <taxon>Bacteria</taxon>
        <taxon>Bacillati</taxon>
        <taxon>Actinomycetota</taxon>
        <taxon>Actinomycetes</taxon>
        <taxon>Micromonosporales</taxon>
        <taxon>Micromonosporaceae</taxon>
        <taxon>Micromonospora</taxon>
    </lineage>
</organism>
<evidence type="ECO:0000256" key="1">
    <source>
        <dbReference type="SAM" id="MobiDB-lite"/>
    </source>
</evidence>
<keyword evidence="2" id="KW-0472">Membrane</keyword>
<reference evidence="3 4" key="1">
    <citation type="submission" date="2019-06" db="EMBL/GenBank/DDBJ databases">
        <title>Sequencing the genomes of 1000 actinobacteria strains.</title>
        <authorList>
            <person name="Klenk H.-P."/>
        </authorList>
    </citation>
    <scope>NUCLEOTIDE SEQUENCE [LARGE SCALE GENOMIC DNA]</scope>
    <source>
        <strain evidence="3 4">DSM 45885</strain>
    </source>
</reference>
<evidence type="ECO:0000313" key="3">
    <source>
        <dbReference type="EMBL" id="TWG10222.1"/>
    </source>
</evidence>
<protein>
    <submittedName>
        <fullName evidence="3">Uncharacterized protein</fullName>
    </submittedName>
</protein>
<keyword evidence="2" id="KW-1133">Transmembrane helix</keyword>
<accession>A0A561VF20</accession>
<keyword evidence="4" id="KW-1185">Reference proteome</keyword>
<evidence type="ECO:0000313" key="4">
    <source>
        <dbReference type="Proteomes" id="UP000317685"/>
    </source>
</evidence>
<dbReference type="AlphaFoldDB" id="A0A561VF20"/>
<dbReference type="OrthoDB" id="3405933at2"/>
<feature type="transmembrane region" description="Helical" evidence="2">
    <location>
        <begin position="12"/>
        <end position="31"/>
    </location>
</feature>
<feature type="transmembrane region" description="Helical" evidence="2">
    <location>
        <begin position="37"/>
        <end position="54"/>
    </location>
</feature>
<feature type="compositionally biased region" description="Basic and acidic residues" evidence="1">
    <location>
        <begin position="71"/>
        <end position="82"/>
    </location>
</feature>
<feature type="region of interest" description="Disordered" evidence="1">
    <location>
        <begin position="61"/>
        <end position="97"/>
    </location>
</feature>
<name>A0A561VF20_9ACTN</name>
<proteinExistence type="predicted"/>
<gene>
    <name evidence="3" type="ORF">FHU34_12676</name>
</gene>
<sequence length="97" mass="9633">MARSGSESTWSTVWAWPVGIAIGLAVGIPVFGAKGGVAFGVALGVAIAVGLGLVRGRKSVESAPAGLPAQGDERDHSGRRATDGSATSVDADGPHRP</sequence>
<evidence type="ECO:0000256" key="2">
    <source>
        <dbReference type="SAM" id="Phobius"/>
    </source>
</evidence>
<keyword evidence="2" id="KW-0812">Transmembrane</keyword>
<dbReference type="Proteomes" id="UP000317685">
    <property type="component" value="Unassembled WGS sequence"/>
</dbReference>
<comment type="caution">
    <text evidence="3">The sequence shown here is derived from an EMBL/GenBank/DDBJ whole genome shotgun (WGS) entry which is preliminary data.</text>
</comment>
<dbReference type="EMBL" id="VIWZ01000002">
    <property type="protein sequence ID" value="TWG10222.1"/>
    <property type="molecule type" value="Genomic_DNA"/>
</dbReference>